<evidence type="ECO:0000313" key="1">
    <source>
        <dbReference type="EMBL" id="UOE41114.1"/>
    </source>
</evidence>
<evidence type="ECO:0000313" key="2">
    <source>
        <dbReference type="Proteomes" id="UP000831460"/>
    </source>
</evidence>
<dbReference type="EMBL" id="CP094532">
    <property type="protein sequence ID" value="UOE41114.1"/>
    <property type="molecule type" value="Genomic_DNA"/>
</dbReference>
<keyword evidence="2" id="KW-1185">Reference proteome</keyword>
<gene>
    <name evidence="1" type="ORF">MTP09_00260</name>
</gene>
<dbReference type="RefSeq" id="WP_243549553.1">
    <property type="nucleotide sequence ID" value="NZ_CP094532.1"/>
</dbReference>
<protein>
    <submittedName>
        <fullName evidence="1">Uncharacterized protein</fullName>
    </submittedName>
</protein>
<reference evidence="1 2" key="1">
    <citation type="submission" date="2022-03" db="EMBL/GenBank/DDBJ databases">
        <title>Chryseobacterium sp. isolated from particulate matters in swine house.</title>
        <authorList>
            <person name="Won M."/>
            <person name="Kim S.-J."/>
            <person name="Kwon S.-W."/>
        </authorList>
    </citation>
    <scope>NUCLEOTIDE SEQUENCE [LARGE SCALE GENOMIC DNA]</scope>
    <source>
        <strain evidence="1 2">SC2-2</strain>
    </source>
</reference>
<accession>A0ABY4BQT4</accession>
<dbReference type="Proteomes" id="UP000831460">
    <property type="component" value="Chromosome"/>
</dbReference>
<organism evidence="1 2">
    <name type="scientific">Chryseobacterium suipulveris</name>
    <dbReference type="NCBI Taxonomy" id="2929800"/>
    <lineage>
        <taxon>Bacteria</taxon>
        <taxon>Pseudomonadati</taxon>
        <taxon>Bacteroidota</taxon>
        <taxon>Flavobacteriia</taxon>
        <taxon>Flavobacteriales</taxon>
        <taxon>Weeksellaceae</taxon>
        <taxon>Chryseobacterium group</taxon>
        <taxon>Chryseobacterium</taxon>
    </lineage>
</organism>
<name>A0ABY4BQT4_9FLAO</name>
<proteinExistence type="predicted"/>
<sequence>MQNLQDIQEKIFFEAKTVLESLSKINSIDELLAKQDLFSEVTDRIAFLRILEKNSSSFVVEEASQIIDNQHLNQNNENLVNATIHETDNENLFEEDVIEEEVIFNNELNEIDDEEVAVQPVSEIANEESFTAEEPAKVENVEDQEQKIEDIHSSEYKEMVAQKEREFLELEERRRKIVDFSKEEIAHPPKAEVFEQEKAPSHHSEKRFKLAHIKGLKAVQNLFDDDPLKEIEEEKTSAPDSGSLLKTNIPTDFMEAEKKKPEFRIDLNDKVAFTKLLFNGDADELKRTIDQLNSYDNLDDAKQYLSDIYYQKNWEKVDEYAQRLWSLVENKFL</sequence>